<evidence type="ECO:0000256" key="2">
    <source>
        <dbReference type="ARBA" id="ARBA00020974"/>
    </source>
</evidence>
<sequence length="402" mass="46576">MTDLSDYETYLNDETFNPIQFANELILSNNNNTSDDYDYDTLDLETPIKRLKFDLKDLNNKLLKQSNENYTSLLIEFDKLESFQHNILNDLKSSLQSINSSYNRLQLEILKPYNDANSLHLALKKLHQTSNLLRSSIYFIYLISKIEEINKSDFELNKKPFINLLNLSKLLSNLKNHLIDSNHLKSLKLIRDYESFQQIQLFKIIEITNSQFKQLKLDDNLDNELSILNLIYSSCLTSPETFFNQLQQLLSLKINQSIQLIVKNLNNTKSLDKIFKEVSKSGLLISTIDTILINNKWFDNNNKSSTTITIFDKISEKLQLNSSSLIMLYWKDIAVGIEPKFKDIINKGGPISKNLKLIYNDLKLIIIDSVLKSFDDSNNEKTVDCLEVKMMLNSINSLNITK</sequence>
<protein>
    <recommendedName>
        <fullName evidence="2">Conserved oligomeric Golgi complex subunit 5</fullName>
    </recommendedName>
</protein>
<dbReference type="GO" id="GO:0006891">
    <property type="term" value="P:intra-Golgi vesicle-mediated transport"/>
    <property type="evidence" value="ECO:0007669"/>
    <property type="project" value="InterPro"/>
</dbReference>
<dbReference type="Proteomes" id="UP000094801">
    <property type="component" value="Unassembled WGS sequence"/>
</dbReference>
<dbReference type="PROSITE" id="PS00018">
    <property type="entry name" value="EF_HAND_1"/>
    <property type="match status" value="1"/>
</dbReference>
<keyword evidence="5" id="KW-0175">Coiled coil</keyword>
<dbReference type="InterPro" id="IPR048485">
    <property type="entry name" value="COG5_helical"/>
</dbReference>
<evidence type="ECO:0000313" key="9">
    <source>
        <dbReference type="Proteomes" id="UP000094801"/>
    </source>
</evidence>
<dbReference type="InterPro" id="IPR018247">
    <property type="entry name" value="EF_Hand_1_Ca_BS"/>
</dbReference>
<accession>A0A1E4SUB2</accession>
<evidence type="ECO:0000256" key="1">
    <source>
        <dbReference type="ARBA" id="ARBA00004395"/>
    </source>
</evidence>
<evidence type="ECO:0000256" key="4">
    <source>
        <dbReference type="ARBA" id="ARBA00023136"/>
    </source>
</evidence>
<comment type="subcellular location">
    <subcellularLocation>
        <location evidence="1">Golgi apparatus membrane</location>
        <topology evidence="1">Peripheral membrane protein</topology>
    </subcellularLocation>
</comment>
<feature type="coiled-coil region" evidence="5">
    <location>
        <begin position="48"/>
        <end position="108"/>
    </location>
</feature>
<dbReference type="InterPro" id="IPR049176">
    <property type="entry name" value="COG5_N"/>
</dbReference>
<dbReference type="PANTHER" id="PTHR13228:SF3">
    <property type="entry name" value="CONSERVED OLIGOMERIC GOLGI COMPLEX SUBUNIT 5"/>
    <property type="match status" value="1"/>
</dbReference>
<dbReference type="OrthoDB" id="18786at2759"/>
<dbReference type="STRING" id="983967.A0A1E4SUB2"/>
<name>A0A1E4SUB2_9ASCO</name>
<dbReference type="InterPro" id="IPR019465">
    <property type="entry name" value="Cog5"/>
</dbReference>
<proteinExistence type="predicted"/>
<keyword evidence="3" id="KW-0333">Golgi apparatus</keyword>
<dbReference type="AlphaFoldDB" id="A0A1E4SUB2"/>
<feature type="domain" description="Conserved oligomeric Golgi complex subunit 5 N-terminal" evidence="6">
    <location>
        <begin position="13"/>
        <end position="146"/>
    </location>
</feature>
<evidence type="ECO:0000259" key="6">
    <source>
        <dbReference type="Pfam" id="PF10392"/>
    </source>
</evidence>
<feature type="domain" description="Conserved oligomeric Golgi complex subunit 5 helical" evidence="7">
    <location>
        <begin position="184"/>
        <end position="366"/>
    </location>
</feature>
<reference evidence="9" key="1">
    <citation type="submission" date="2016-04" db="EMBL/GenBank/DDBJ databases">
        <title>Comparative genomics of biotechnologically important yeasts.</title>
        <authorList>
            <consortium name="DOE Joint Genome Institute"/>
            <person name="Riley R."/>
            <person name="Haridas S."/>
            <person name="Wolfe K.H."/>
            <person name="Lopes M.R."/>
            <person name="Hittinger C.T."/>
            <person name="Goker M."/>
            <person name="Salamov A."/>
            <person name="Wisecaver J."/>
            <person name="Long T.M."/>
            <person name="Aerts A.L."/>
            <person name="Barry K."/>
            <person name="Choi C."/>
            <person name="Clum A."/>
            <person name="Coughlan A.Y."/>
            <person name="Deshpande S."/>
            <person name="Douglass A.P."/>
            <person name="Hanson S.J."/>
            <person name="Klenk H.-P."/>
            <person name="Labutti K."/>
            <person name="Lapidus A."/>
            <person name="Lindquist E."/>
            <person name="Lipzen A."/>
            <person name="Meier-Kolthoff J.P."/>
            <person name="Ohm R.A."/>
            <person name="Otillar R.P."/>
            <person name="Pangilinan J."/>
            <person name="Peng Y."/>
            <person name="Rokas A."/>
            <person name="Rosa C.A."/>
            <person name="Scheuner C."/>
            <person name="Sibirny A.A."/>
            <person name="Slot J.C."/>
            <person name="Stielow J.B."/>
            <person name="Sun H."/>
            <person name="Kurtzman C.P."/>
            <person name="Blackwell M."/>
            <person name="Grigoriev I.V."/>
            <person name="Jeffries T.W."/>
        </authorList>
    </citation>
    <scope>NUCLEOTIDE SEQUENCE [LARGE SCALE GENOMIC DNA]</scope>
    <source>
        <strain evidence="9">NRRL YB-2248</strain>
    </source>
</reference>
<dbReference type="GO" id="GO:0000139">
    <property type="term" value="C:Golgi membrane"/>
    <property type="evidence" value="ECO:0007669"/>
    <property type="project" value="UniProtKB-SubCell"/>
</dbReference>
<evidence type="ECO:0000256" key="3">
    <source>
        <dbReference type="ARBA" id="ARBA00023034"/>
    </source>
</evidence>
<evidence type="ECO:0000259" key="7">
    <source>
        <dbReference type="Pfam" id="PF20649"/>
    </source>
</evidence>
<gene>
    <name evidence="8" type="ORF">CANARDRAFT_9928</name>
</gene>
<dbReference type="Pfam" id="PF20649">
    <property type="entry name" value="COG5_C"/>
    <property type="match status" value="1"/>
</dbReference>
<evidence type="ECO:0000313" key="8">
    <source>
        <dbReference type="EMBL" id="ODV83071.1"/>
    </source>
</evidence>
<organism evidence="8 9">
    <name type="scientific">[Candida] arabinofermentans NRRL YB-2248</name>
    <dbReference type="NCBI Taxonomy" id="983967"/>
    <lineage>
        <taxon>Eukaryota</taxon>
        <taxon>Fungi</taxon>
        <taxon>Dikarya</taxon>
        <taxon>Ascomycota</taxon>
        <taxon>Saccharomycotina</taxon>
        <taxon>Pichiomycetes</taxon>
        <taxon>Pichiales</taxon>
        <taxon>Pichiaceae</taxon>
        <taxon>Ogataea</taxon>
        <taxon>Ogataea/Candida clade</taxon>
    </lineage>
</organism>
<dbReference type="Pfam" id="PF10392">
    <property type="entry name" value="COG5_N"/>
    <property type="match status" value="1"/>
</dbReference>
<dbReference type="GO" id="GO:0017119">
    <property type="term" value="C:Golgi transport complex"/>
    <property type="evidence" value="ECO:0007669"/>
    <property type="project" value="InterPro"/>
</dbReference>
<dbReference type="EMBL" id="KV453868">
    <property type="protein sequence ID" value="ODV83071.1"/>
    <property type="molecule type" value="Genomic_DNA"/>
</dbReference>
<dbReference type="PANTHER" id="PTHR13228">
    <property type="entry name" value="CONSERVED OLIGOMERIC GOLGI COMPLEX COMPONENT 5"/>
    <property type="match status" value="1"/>
</dbReference>
<evidence type="ECO:0000256" key="5">
    <source>
        <dbReference type="SAM" id="Coils"/>
    </source>
</evidence>
<keyword evidence="9" id="KW-1185">Reference proteome</keyword>
<keyword evidence="4" id="KW-0472">Membrane</keyword>